<accession>A0A8T0SEQ8</accession>
<dbReference type="EMBL" id="CM029045">
    <property type="protein sequence ID" value="KAG2594799.1"/>
    <property type="molecule type" value="Genomic_DNA"/>
</dbReference>
<dbReference type="Proteomes" id="UP000823388">
    <property type="component" value="Chromosome 5K"/>
</dbReference>
<evidence type="ECO:0000256" key="1">
    <source>
        <dbReference type="SAM" id="MobiDB-lite"/>
    </source>
</evidence>
<comment type="caution">
    <text evidence="2">The sequence shown here is derived from an EMBL/GenBank/DDBJ whole genome shotgun (WGS) entry which is preliminary data.</text>
</comment>
<feature type="compositionally biased region" description="Low complexity" evidence="1">
    <location>
        <begin position="20"/>
        <end position="33"/>
    </location>
</feature>
<sequence>MGSAPTSRPPPAARRGVSPAASLSSGRLLSACCRRIRPAQERERERERECGEGRNEGRGTGQHGAARPRAHLPSHPLLPHRAAPRLPSLPSAARRASPNPNPSSSTAAVRPALLLGSAALPVGSPCRAAPPSPWPPRAVVHNLRAGTPSRGTATAPVCGRLRATAPPLPSEAGTGRPGRCLRSRPWVGGADPARRRRSLLGVRASPQAGRRMRGGPPWMGQLASQPEGRLDRSGECRLDLRLQQRRTAMSWAALFLLCSTYRRHSIVSSFGFRNLN</sequence>
<evidence type="ECO:0000313" key="2">
    <source>
        <dbReference type="EMBL" id="KAG2594799.1"/>
    </source>
</evidence>
<keyword evidence="3" id="KW-1185">Reference proteome</keyword>
<name>A0A8T0SEQ8_PANVG</name>
<organism evidence="2 3">
    <name type="scientific">Panicum virgatum</name>
    <name type="common">Blackwell switchgrass</name>
    <dbReference type="NCBI Taxonomy" id="38727"/>
    <lineage>
        <taxon>Eukaryota</taxon>
        <taxon>Viridiplantae</taxon>
        <taxon>Streptophyta</taxon>
        <taxon>Embryophyta</taxon>
        <taxon>Tracheophyta</taxon>
        <taxon>Spermatophyta</taxon>
        <taxon>Magnoliopsida</taxon>
        <taxon>Liliopsida</taxon>
        <taxon>Poales</taxon>
        <taxon>Poaceae</taxon>
        <taxon>PACMAD clade</taxon>
        <taxon>Panicoideae</taxon>
        <taxon>Panicodae</taxon>
        <taxon>Paniceae</taxon>
        <taxon>Panicinae</taxon>
        <taxon>Panicum</taxon>
        <taxon>Panicum sect. Hiantes</taxon>
    </lineage>
</organism>
<feature type="compositionally biased region" description="Basic and acidic residues" evidence="1">
    <location>
        <begin position="38"/>
        <end position="57"/>
    </location>
</feature>
<proteinExistence type="predicted"/>
<evidence type="ECO:0000313" key="3">
    <source>
        <dbReference type="Proteomes" id="UP000823388"/>
    </source>
</evidence>
<feature type="compositionally biased region" description="Low complexity" evidence="1">
    <location>
        <begin position="75"/>
        <end position="107"/>
    </location>
</feature>
<protein>
    <submittedName>
        <fullName evidence="2">Uncharacterized protein</fullName>
    </submittedName>
</protein>
<dbReference type="AlphaFoldDB" id="A0A8T0SEQ8"/>
<reference evidence="2" key="1">
    <citation type="submission" date="2020-05" db="EMBL/GenBank/DDBJ databases">
        <title>WGS assembly of Panicum virgatum.</title>
        <authorList>
            <person name="Lovell J.T."/>
            <person name="Jenkins J."/>
            <person name="Shu S."/>
            <person name="Juenger T.E."/>
            <person name="Schmutz J."/>
        </authorList>
    </citation>
    <scope>NUCLEOTIDE SEQUENCE</scope>
    <source>
        <strain evidence="2">AP13</strain>
    </source>
</reference>
<feature type="region of interest" description="Disordered" evidence="1">
    <location>
        <begin position="1"/>
        <end position="107"/>
    </location>
</feature>
<gene>
    <name evidence="2" type="ORF">PVAP13_5KG021320</name>
</gene>
<feature type="region of interest" description="Disordered" evidence="1">
    <location>
        <begin position="162"/>
        <end position="188"/>
    </location>
</feature>